<dbReference type="EMBL" id="LFZO01000122">
    <property type="protein sequence ID" value="KXT13299.1"/>
    <property type="molecule type" value="Genomic_DNA"/>
</dbReference>
<gene>
    <name evidence="1" type="ORF">AC579_7253</name>
</gene>
<dbReference type="Proteomes" id="UP000073492">
    <property type="component" value="Unassembled WGS sequence"/>
</dbReference>
<protein>
    <submittedName>
        <fullName evidence="1">Uncharacterized protein</fullName>
    </submittedName>
</protein>
<name>A0A139IF54_9PEZI</name>
<organism evidence="1 2">
    <name type="scientific">Pseudocercospora musae</name>
    <dbReference type="NCBI Taxonomy" id="113226"/>
    <lineage>
        <taxon>Eukaryota</taxon>
        <taxon>Fungi</taxon>
        <taxon>Dikarya</taxon>
        <taxon>Ascomycota</taxon>
        <taxon>Pezizomycotina</taxon>
        <taxon>Dothideomycetes</taxon>
        <taxon>Dothideomycetidae</taxon>
        <taxon>Mycosphaerellales</taxon>
        <taxon>Mycosphaerellaceae</taxon>
        <taxon>Pseudocercospora</taxon>
    </lineage>
</organism>
<evidence type="ECO:0000313" key="1">
    <source>
        <dbReference type="EMBL" id="KXT13299.1"/>
    </source>
</evidence>
<proteinExistence type="predicted"/>
<dbReference type="AlphaFoldDB" id="A0A139IF54"/>
<reference evidence="1 2" key="1">
    <citation type="submission" date="2015-07" db="EMBL/GenBank/DDBJ databases">
        <title>Comparative genomics of the Sigatoka disease complex on banana suggests a link between parallel evolutionary changes in Pseudocercospora fijiensis and Pseudocercospora eumusae and increased virulence on the banana host.</title>
        <authorList>
            <person name="Chang T.-C."/>
            <person name="Salvucci A."/>
            <person name="Crous P.W."/>
            <person name="Stergiopoulos I."/>
        </authorList>
    </citation>
    <scope>NUCLEOTIDE SEQUENCE [LARGE SCALE GENOMIC DNA]</scope>
    <source>
        <strain evidence="1 2">CBS 116634</strain>
    </source>
</reference>
<accession>A0A139IF54</accession>
<evidence type="ECO:0000313" key="2">
    <source>
        <dbReference type="Proteomes" id="UP000073492"/>
    </source>
</evidence>
<comment type="caution">
    <text evidence="1">The sequence shown here is derived from an EMBL/GenBank/DDBJ whole genome shotgun (WGS) entry which is preliminary data.</text>
</comment>
<sequence>MLLKIHKIIISLPLRTTISKCSLIVRSRDLIRSFHKLQSKTFGSVPADVAMDLYTLAFDHIKATNIGTEPST</sequence>
<keyword evidence="2" id="KW-1185">Reference proteome</keyword>